<dbReference type="InterPro" id="IPR011051">
    <property type="entry name" value="RmlC_Cupin_sf"/>
</dbReference>
<sequence length="134" mass="14304">MTTETPTPASRTAVAEIRTDIPQFLPVAGHHAPAPFYLTADMFGGVPVELAGGPIDHLVGRPVADPHRHEVDEIYFLVSPHPGGARIEVLVDGDRHELTSPALLRVPAGAEHRFLTLEAEPGSYCFGLLLGGAR</sequence>
<dbReference type="EMBL" id="LMWW01000066">
    <property type="protein sequence ID" value="KUN76436.1"/>
    <property type="molecule type" value="Genomic_DNA"/>
</dbReference>
<comment type="caution">
    <text evidence="1">The sequence shown here is derived from an EMBL/GenBank/DDBJ whole genome shotgun (WGS) entry which is preliminary data.</text>
</comment>
<evidence type="ECO:0000313" key="1">
    <source>
        <dbReference type="EMBL" id="KUN76436.1"/>
    </source>
</evidence>
<evidence type="ECO:0008006" key="3">
    <source>
        <dbReference type="Google" id="ProtNLM"/>
    </source>
</evidence>
<dbReference type="RefSeq" id="WP_055638056.1">
    <property type="nucleotide sequence ID" value="NZ_JBIRRP010000019.1"/>
</dbReference>
<keyword evidence="2" id="KW-1185">Reference proteome</keyword>
<dbReference type="Proteomes" id="UP000052982">
    <property type="component" value="Unassembled WGS sequence"/>
</dbReference>
<name>A0A117R876_9ACTN</name>
<protein>
    <recommendedName>
        <fullName evidence="3">Cupin 2 conserved barrel domain-containing protein</fullName>
    </recommendedName>
</protein>
<dbReference type="InterPro" id="IPR014710">
    <property type="entry name" value="RmlC-like_jellyroll"/>
</dbReference>
<dbReference type="SUPFAM" id="SSF51182">
    <property type="entry name" value="RmlC-like cupins"/>
    <property type="match status" value="1"/>
</dbReference>
<dbReference type="AlphaFoldDB" id="A0A117R876"/>
<dbReference type="Gene3D" id="2.60.120.10">
    <property type="entry name" value="Jelly Rolls"/>
    <property type="match status" value="1"/>
</dbReference>
<reference evidence="1 2" key="1">
    <citation type="submission" date="2015-10" db="EMBL/GenBank/DDBJ databases">
        <title>Draft genome sequence of Streptomyces griseoruber DSM 40281, type strain for the species Streptomyces griseoruber.</title>
        <authorList>
            <person name="Ruckert C."/>
            <person name="Winkler A."/>
            <person name="Kalinowski J."/>
            <person name="Kampfer P."/>
            <person name="Glaeser S."/>
        </authorList>
    </citation>
    <scope>NUCLEOTIDE SEQUENCE [LARGE SCALE GENOMIC DNA]</scope>
    <source>
        <strain evidence="1 2">DSM 40281</strain>
    </source>
</reference>
<gene>
    <name evidence="1" type="ORF">AQJ64_38450</name>
</gene>
<accession>A0A117R876</accession>
<organism evidence="1 2">
    <name type="scientific">Streptomyces griseoruber</name>
    <dbReference type="NCBI Taxonomy" id="1943"/>
    <lineage>
        <taxon>Bacteria</taxon>
        <taxon>Bacillati</taxon>
        <taxon>Actinomycetota</taxon>
        <taxon>Actinomycetes</taxon>
        <taxon>Kitasatosporales</taxon>
        <taxon>Streptomycetaceae</taxon>
        <taxon>Streptomyces</taxon>
    </lineage>
</organism>
<evidence type="ECO:0000313" key="2">
    <source>
        <dbReference type="Proteomes" id="UP000052982"/>
    </source>
</evidence>
<dbReference type="STRING" id="1943.AQJ64_38450"/>
<proteinExistence type="predicted"/>
<dbReference type="OrthoDB" id="4190814at2"/>